<gene>
    <name evidence="7" type="ORF">UFOPK2648_00098</name>
    <name evidence="8" type="ORF">UFOPK2824_00526</name>
    <name evidence="9" type="ORF">UFOPK3037_00572</name>
    <name evidence="10" type="ORF">UFOPK3278_00944</name>
    <name evidence="5" type="ORF">UFOPK3406_00110</name>
    <name evidence="6" type="ORF">UFOPK3925_00175</name>
    <name evidence="11" type="ORF">UFOPK4097_00269</name>
    <name evidence="12" type="ORF">UFOPK4301_01131</name>
</gene>
<evidence type="ECO:0000313" key="9">
    <source>
        <dbReference type="EMBL" id="CAB4800050.1"/>
    </source>
</evidence>
<dbReference type="InterPro" id="IPR050109">
    <property type="entry name" value="HTH-type_TetR-like_transc_reg"/>
</dbReference>
<dbReference type="EMBL" id="CAESAI010000001">
    <property type="protein sequence ID" value="CAB4330208.1"/>
    <property type="molecule type" value="Genomic_DNA"/>
</dbReference>
<feature type="domain" description="HTH tetR-type" evidence="4">
    <location>
        <begin position="12"/>
        <end position="72"/>
    </location>
</feature>
<organism evidence="6">
    <name type="scientific">freshwater metagenome</name>
    <dbReference type="NCBI Taxonomy" id="449393"/>
    <lineage>
        <taxon>unclassified sequences</taxon>
        <taxon>metagenomes</taxon>
        <taxon>ecological metagenomes</taxon>
    </lineage>
</organism>
<reference evidence="6" key="1">
    <citation type="submission" date="2020-05" db="EMBL/GenBank/DDBJ databases">
        <authorList>
            <person name="Chiriac C."/>
            <person name="Salcher M."/>
            <person name="Ghai R."/>
            <person name="Kavagutti S V."/>
        </authorList>
    </citation>
    <scope>NUCLEOTIDE SEQUENCE</scope>
</reference>
<dbReference type="EMBL" id="CAFBPK010000002">
    <property type="protein sequence ID" value="CAB5010058.1"/>
    <property type="molecule type" value="Genomic_DNA"/>
</dbReference>
<dbReference type="InterPro" id="IPR009057">
    <property type="entry name" value="Homeodomain-like_sf"/>
</dbReference>
<dbReference type="EMBL" id="CAFAAO010000005">
    <property type="protein sequence ID" value="CAB4800050.1"/>
    <property type="molecule type" value="Genomic_DNA"/>
</dbReference>
<dbReference type="Gene3D" id="1.10.10.60">
    <property type="entry name" value="Homeodomain-like"/>
    <property type="match status" value="1"/>
</dbReference>
<dbReference type="PRINTS" id="PR00455">
    <property type="entry name" value="HTHTETR"/>
</dbReference>
<keyword evidence="1" id="KW-0805">Transcription regulation</keyword>
<evidence type="ECO:0000256" key="2">
    <source>
        <dbReference type="ARBA" id="ARBA00023125"/>
    </source>
</evidence>
<dbReference type="InterPro" id="IPR041490">
    <property type="entry name" value="KstR2_TetR_C"/>
</dbReference>
<dbReference type="PANTHER" id="PTHR30055">
    <property type="entry name" value="HTH-TYPE TRANSCRIPTIONAL REGULATOR RUTR"/>
    <property type="match status" value="1"/>
</dbReference>
<dbReference type="InterPro" id="IPR036271">
    <property type="entry name" value="Tet_transcr_reg_TetR-rel_C_sf"/>
</dbReference>
<dbReference type="EMBL" id="CAFBQG010000160">
    <property type="protein sequence ID" value="CAB5053335.1"/>
    <property type="molecule type" value="Genomic_DNA"/>
</dbReference>
<dbReference type="PROSITE" id="PS50977">
    <property type="entry name" value="HTH_TETR_2"/>
    <property type="match status" value="1"/>
</dbReference>
<dbReference type="GO" id="GO:0000976">
    <property type="term" value="F:transcription cis-regulatory region binding"/>
    <property type="evidence" value="ECO:0007669"/>
    <property type="project" value="TreeGrafter"/>
</dbReference>
<protein>
    <submittedName>
        <fullName evidence="6">Unannotated protein</fullName>
    </submittedName>
</protein>
<evidence type="ECO:0000256" key="3">
    <source>
        <dbReference type="ARBA" id="ARBA00023163"/>
    </source>
</evidence>
<dbReference type="SUPFAM" id="SSF46689">
    <property type="entry name" value="Homeodomain-like"/>
    <property type="match status" value="1"/>
</dbReference>
<dbReference type="EMBL" id="CAESAD010000001">
    <property type="protein sequence ID" value="CAB4330960.1"/>
    <property type="molecule type" value="Genomic_DNA"/>
</dbReference>
<evidence type="ECO:0000256" key="1">
    <source>
        <dbReference type="ARBA" id="ARBA00023015"/>
    </source>
</evidence>
<keyword evidence="3" id="KW-0804">Transcription</keyword>
<accession>A0A6J5YSI6</accession>
<dbReference type="SUPFAM" id="SSF48498">
    <property type="entry name" value="Tetracyclin repressor-like, C-terminal domain"/>
    <property type="match status" value="1"/>
</dbReference>
<evidence type="ECO:0000313" key="7">
    <source>
        <dbReference type="EMBL" id="CAB4697116.1"/>
    </source>
</evidence>
<evidence type="ECO:0000313" key="5">
    <source>
        <dbReference type="EMBL" id="CAB4330208.1"/>
    </source>
</evidence>
<keyword evidence="2" id="KW-0238">DNA-binding</keyword>
<dbReference type="Pfam" id="PF00440">
    <property type="entry name" value="TetR_N"/>
    <property type="match status" value="1"/>
</dbReference>
<evidence type="ECO:0000313" key="11">
    <source>
        <dbReference type="EMBL" id="CAB5010058.1"/>
    </source>
</evidence>
<dbReference type="Pfam" id="PF17932">
    <property type="entry name" value="TetR_C_24"/>
    <property type="match status" value="1"/>
</dbReference>
<dbReference type="PANTHER" id="PTHR30055:SF234">
    <property type="entry name" value="HTH-TYPE TRANSCRIPTIONAL REGULATOR BETI"/>
    <property type="match status" value="1"/>
</dbReference>
<dbReference type="GO" id="GO:0003700">
    <property type="term" value="F:DNA-binding transcription factor activity"/>
    <property type="evidence" value="ECO:0007669"/>
    <property type="project" value="TreeGrafter"/>
</dbReference>
<evidence type="ECO:0000313" key="10">
    <source>
        <dbReference type="EMBL" id="CAB4849053.1"/>
    </source>
</evidence>
<evidence type="ECO:0000259" key="4">
    <source>
        <dbReference type="PROSITE" id="PS50977"/>
    </source>
</evidence>
<name>A0A6J5YSI6_9ZZZZ</name>
<sequence length="198" mass="21876">MSSTATSAPTNLPTIERIRSAAVDLMFERGFHGTSMREVAARVGIQMSSLYHHYPSKQSLLVDIMESTMNDLIGLAKRVMDAETDPKSQLGEAIRMHVSYHAQRRKENFITDSEIRSLDEDARAKIVSLRDSYSAMFRKSLVAGQKAGTFRSADPSVVLAALFGTISSLPTWYKPGGRLSLDAIADEIVNMFFIGIDV</sequence>
<dbReference type="EMBL" id="CAFBIX010000038">
    <property type="protein sequence ID" value="CAB4849053.1"/>
    <property type="molecule type" value="Genomic_DNA"/>
</dbReference>
<dbReference type="EMBL" id="CAEZZD010000063">
    <property type="protein sequence ID" value="CAB4747602.1"/>
    <property type="molecule type" value="Genomic_DNA"/>
</dbReference>
<proteinExistence type="predicted"/>
<dbReference type="InterPro" id="IPR001647">
    <property type="entry name" value="HTH_TetR"/>
</dbReference>
<evidence type="ECO:0000313" key="6">
    <source>
        <dbReference type="EMBL" id="CAB4330960.1"/>
    </source>
</evidence>
<dbReference type="EMBL" id="CAEZYC010000002">
    <property type="protein sequence ID" value="CAB4697116.1"/>
    <property type="molecule type" value="Genomic_DNA"/>
</dbReference>
<dbReference type="AlphaFoldDB" id="A0A6J5YSI6"/>
<dbReference type="Gene3D" id="1.10.357.10">
    <property type="entry name" value="Tetracycline Repressor, domain 2"/>
    <property type="match status" value="1"/>
</dbReference>
<evidence type="ECO:0000313" key="12">
    <source>
        <dbReference type="EMBL" id="CAB5053335.1"/>
    </source>
</evidence>
<evidence type="ECO:0000313" key="8">
    <source>
        <dbReference type="EMBL" id="CAB4747602.1"/>
    </source>
</evidence>